<dbReference type="Gene3D" id="2.130.10.10">
    <property type="entry name" value="YVTN repeat-like/Quinoprotein amine dehydrogenase"/>
    <property type="match status" value="2"/>
</dbReference>
<dbReference type="PROSITE" id="PS50294">
    <property type="entry name" value="WD_REPEATS_REGION"/>
    <property type="match status" value="1"/>
</dbReference>
<feature type="compositionally biased region" description="Acidic residues" evidence="2">
    <location>
        <begin position="1473"/>
        <end position="1486"/>
    </location>
</feature>
<feature type="compositionally biased region" description="Basic residues" evidence="2">
    <location>
        <begin position="1438"/>
        <end position="1448"/>
    </location>
</feature>
<reference evidence="3 4" key="1">
    <citation type="submission" date="2024-04" db="EMBL/GenBank/DDBJ databases">
        <title>Tritrichomonas musculus Genome.</title>
        <authorList>
            <person name="Alves-Ferreira E."/>
            <person name="Grigg M."/>
            <person name="Lorenzi H."/>
            <person name="Galac M."/>
        </authorList>
    </citation>
    <scope>NUCLEOTIDE SEQUENCE [LARGE SCALE GENOMIC DNA]</scope>
    <source>
        <strain evidence="3 4">EAF2021</strain>
    </source>
</reference>
<feature type="compositionally biased region" description="Basic and acidic residues" evidence="2">
    <location>
        <begin position="1487"/>
        <end position="1496"/>
    </location>
</feature>
<keyword evidence="4" id="KW-1185">Reference proteome</keyword>
<feature type="region of interest" description="Disordered" evidence="2">
    <location>
        <begin position="677"/>
        <end position="730"/>
    </location>
</feature>
<dbReference type="EMBL" id="JAPFFF010000008">
    <property type="protein sequence ID" value="KAK8884667.1"/>
    <property type="molecule type" value="Genomic_DNA"/>
</dbReference>
<feature type="compositionally biased region" description="Low complexity" evidence="2">
    <location>
        <begin position="1869"/>
        <end position="1895"/>
    </location>
</feature>
<feature type="region of interest" description="Disordered" evidence="2">
    <location>
        <begin position="1773"/>
        <end position="2036"/>
    </location>
</feature>
<feature type="compositionally biased region" description="Basic and acidic residues" evidence="2">
    <location>
        <begin position="1453"/>
        <end position="1472"/>
    </location>
</feature>
<feature type="compositionally biased region" description="Acidic residues" evidence="2">
    <location>
        <begin position="1497"/>
        <end position="1518"/>
    </location>
</feature>
<accession>A0ABR2K134</accession>
<comment type="caution">
    <text evidence="3">The sequence shown here is derived from an EMBL/GenBank/DDBJ whole genome shotgun (WGS) entry which is preliminary data.</text>
</comment>
<feature type="region of interest" description="Disordered" evidence="2">
    <location>
        <begin position="1554"/>
        <end position="1588"/>
    </location>
</feature>
<feature type="compositionally biased region" description="Low complexity" evidence="2">
    <location>
        <begin position="1557"/>
        <end position="1567"/>
    </location>
</feature>
<feature type="region of interest" description="Disordered" evidence="2">
    <location>
        <begin position="792"/>
        <end position="811"/>
    </location>
</feature>
<feature type="compositionally biased region" description="Basic and acidic residues" evidence="2">
    <location>
        <begin position="680"/>
        <end position="690"/>
    </location>
</feature>
<protein>
    <recommendedName>
        <fullName evidence="5">WD40 repeat-containing protein</fullName>
    </recommendedName>
</protein>
<feature type="repeat" description="WD" evidence="1">
    <location>
        <begin position="195"/>
        <end position="228"/>
    </location>
</feature>
<name>A0ABR2K134_9EUKA</name>
<dbReference type="SUPFAM" id="SSF50998">
    <property type="entry name" value="Quinoprotein alcohol dehydrogenase-like"/>
    <property type="match status" value="2"/>
</dbReference>
<sequence>MDAFFVKTYEYEHPYFLRLWCSSTFEGSSLLLTFDGVKIRLINFLSHQTIKEIDFLNHQSLSYVTSIYHPGYPSKAIFLFVRDRRNIWAYDDQLVNIPSLTIDTSLIILAMVWSQQKQILYISGNFGWMRALKIKVSTSISGNICEWIPVWTKHESGQWMQHLALDEPRGYLFGASGIDVFVWSLIDGQLLLQYDSKHTHAITSLRYSSDHLLLFTASSDGTIKIWRIFERKPDLIRTLKQIDLGPMLLEIDSSTIISMSCERILRRYNMMNGSVLGSLDLDPSVSIDQKNIDSPLKIDIGYTENVHGQHEWLFESEGFKISVFEVHYAPRELAICCDIVSHMVVDPESTVYAVCRNGVLHVLHTDASEQRTVDLDTIPLTNDPDHILNPSTILHIEYANGYVYLAYESGEIKALNTKTFEFFKMREPDLGKSITSLCTTNDILTSRHNYCPASADLHSLVLSCSSNGGFTVHCALCYNFIASWKLSNSKIIQMRVVPNKKLLAAIDTTHLYIYKESNNMLAKACSFEFEEEEYASCFTFASDNVIVVGMVSGKGTIIDFNENEDGTFSLSQRLIIRMHSHQISTILSCADLKKIDECKDIYDTFNLDGIVCSIGVDDTLKVTDCFTGVLQYFTVLPVHANAHTATFVYQAKIMLAISIDQNIRLFDWPGFERLLPSTHESPRSEPETPHIRRPLSSSSYDDYSDDDYRYRSSNSFNNSNNNNQKTNNFNSLLFGENQRNSSEVKLNETDNEETVDVEINSNQQIKKKQRIDLVFENGFPKLKFSNIIENSEEEETIENNEEEEEEETNKEVEIKEDFYLNDILKEPSRDEAIEKNRQIFQKVISNDPEIADTIINKRVKKITRITEDDIDEDEFYNYLFKPNVKHYEQKKKENKEKFQQQPQQFKFRGLPLEKPEKIPKIGARKKTKTTGRTKHFVILEFENGKQLKTSELTIDMLKEIAMANNKVEEETVTDLTPGWVFQKALTDLTQNKRHQPKTLLIRQQELVALPIFTLTSGGVNVGAYYRRFFTNKPSKKFYEERYTPSNITHLKDGQVHVNRFMHWEGVEFDHLTKKSNVIGMRTVVEEIPVQAEEEEENEVEDDDEDEACSLISEILRKARKSRRAKLKLNPKHDTYDSMSFDPNSFNSNDLNNHGEFNFFEKDNPLSKALVTASPSVSAITQMINENDDNPLLSLISSTPFVSPAQLLAQVDDDRMSQIAMWQRQTGDDVAIPNIVNTFTFEGLSDKFRAANDSNTRVASPRAVDALAELTKRMEINQPLLPIISEDSFNELSADSSSASDTSSDDDDEDDEELIFLKSQLPTKLMRTQSIIQEHLQRNDFKTLKDALNDAGLICENGLIDLPRWQPTVNFMIRHQKGIHPFLLSNQTDDKINDKNISTNHNNKNQTVVTNDDNDTNESGITHYASNSPMRTLNENKYRARQKKPRKSYSKSLSIDKRKITNENETENDSKDSEEVENTTSENDDYEKENQNENEIEKIEEEEDDKKEEEEEEEEDDLNDILASVNNNKAKEYISKIDLNKGIGGSSNYLLLKKKKQTTTNSTSTPNRNNEKALRTTPQKIRKSPKKLEKDFGLSRDGKKLYKIPKGGGFNKDNFEKYDPIEEIRIKTKNKRRQKLMAELLPSSKMFKSTTIKSLLKERPEHIEIDFGDPKLYQAGVKKYYIKNLLKKGPRFQPHKVGTKNPLLMAHGSDSDDDHPVYDEMIKKVDLKKIKHSKSYNVMPLPRLSPRDDDDKSLLQLLQDEELEELIDRIIEEEEEDEAEDLYDNIENENENEELEENEDENEELEELEEEEQIEYEYEYEYDNTDRSKKIKKKKQKKIKKVPKKRLKTDIAKLKDIPEPIVNLKNHANSSSRSSSSSRKSSRSSSRSSSRMSSRMAMKKKLLSSFPKIPSDDEGDSNLIIGTLKSNAKSPNRRRRTIPKKPMKNNTEELESKIDHNDEDLVKEMDELLKDAEDKEEVHPSKSGEEEEEIKNVKNNEEEDVLMPLPEESSTPDSSKKLKKKMSKVRKSKLGSKSDFGVDDDEARELFESLLQATQTSTQTIGSSGSDLSSLLSLEALRQNQNGMENRKFGQNVKLKKKNEFQSTKRKKIITIKKFDWDMNLKIRSASTNNLLTKEKRIYERRKMFMLGRINMIVAPDIFLSYAAQTLWNQDNGKMRRNSFDISTKEMKKY</sequence>
<evidence type="ECO:0000313" key="4">
    <source>
        <dbReference type="Proteomes" id="UP001470230"/>
    </source>
</evidence>
<evidence type="ECO:0000256" key="2">
    <source>
        <dbReference type="SAM" id="MobiDB-lite"/>
    </source>
</evidence>
<feature type="compositionally biased region" description="Low complexity" evidence="2">
    <location>
        <begin position="711"/>
        <end position="730"/>
    </location>
</feature>
<feature type="compositionally biased region" description="Acidic residues" evidence="2">
    <location>
        <begin position="1773"/>
        <end position="1822"/>
    </location>
</feature>
<dbReference type="PANTHER" id="PTHR36812:SF9">
    <property type="entry name" value="MYB-LIKE PROTEIN X ISOFORM X1"/>
    <property type="match status" value="1"/>
</dbReference>
<dbReference type="InterPro" id="IPR015943">
    <property type="entry name" value="WD40/YVTN_repeat-like_dom_sf"/>
</dbReference>
<feature type="compositionally biased region" description="Polar residues" evidence="2">
    <location>
        <begin position="1395"/>
        <end position="1434"/>
    </location>
</feature>
<evidence type="ECO:0008006" key="5">
    <source>
        <dbReference type="Google" id="ProtNLM"/>
    </source>
</evidence>
<evidence type="ECO:0000313" key="3">
    <source>
        <dbReference type="EMBL" id="KAK8884667.1"/>
    </source>
</evidence>
<proteinExistence type="predicted"/>
<dbReference type="InterPro" id="IPR001680">
    <property type="entry name" value="WD40_rpt"/>
</dbReference>
<evidence type="ECO:0000256" key="1">
    <source>
        <dbReference type="PROSITE-ProRule" id="PRU00221"/>
    </source>
</evidence>
<feature type="compositionally biased region" description="Basic residues" evidence="2">
    <location>
        <begin position="2016"/>
        <end position="2029"/>
    </location>
</feature>
<dbReference type="InterPro" id="IPR011047">
    <property type="entry name" value="Quinoprotein_ADH-like_sf"/>
</dbReference>
<dbReference type="Pfam" id="PF00400">
    <property type="entry name" value="WD40"/>
    <property type="match status" value="1"/>
</dbReference>
<dbReference type="Proteomes" id="UP001470230">
    <property type="component" value="Unassembled WGS sequence"/>
</dbReference>
<dbReference type="SMART" id="SM00320">
    <property type="entry name" value="WD40"/>
    <property type="match status" value="2"/>
</dbReference>
<keyword evidence="1" id="KW-0853">WD repeat</keyword>
<feature type="compositionally biased region" description="Basic residues" evidence="2">
    <location>
        <begin position="1828"/>
        <end position="1846"/>
    </location>
</feature>
<gene>
    <name evidence="3" type="ORF">M9Y10_043785</name>
</gene>
<feature type="compositionally biased region" description="Basic and acidic residues" evidence="2">
    <location>
        <begin position="1847"/>
        <end position="1857"/>
    </location>
</feature>
<organism evidence="3 4">
    <name type="scientific">Tritrichomonas musculus</name>
    <dbReference type="NCBI Taxonomy" id="1915356"/>
    <lineage>
        <taxon>Eukaryota</taxon>
        <taxon>Metamonada</taxon>
        <taxon>Parabasalia</taxon>
        <taxon>Tritrichomonadida</taxon>
        <taxon>Tritrichomonadidae</taxon>
        <taxon>Tritrichomonas</taxon>
    </lineage>
</organism>
<dbReference type="PROSITE" id="PS50082">
    <property type="entry name" value="WD_REPEATS_2"/>
    <property type="match status" value="1"/>
</dbReference>
<feature type="compositionally biased region" description="Basic residues" evidence="2">
    <location>
        <begin position="1930"/>
        <end position="1942"/>
    </location>
</feature>
<feature type="compositionally biased region" description="Basic and acidic residues" evidence="2">
    <location>
        <begin position="1945"/>
        <end position="1995"/>
    </location>
</feature>
<dbReference type="PANTHER" id="PTHR36812">
    <property type="entry name" value="NEUROFILAMENT TRIPLET M PROTEIN-LIKE PROTEIN"/>
    <property type="match status" value="1"/>
</dbReference>
<feature type="compositionally biased region" description="Acidic residues" evidence="2">
    <location>
        <begin position="792"/>
        <end position="808"/>
    </location>
</feature>
<feature type="region of interest" description="Disordered" evidence="2">
    <location>
        <begin position="1395"/>
        <end position="1523"/>
    </location>
</feature>